<organism evidence="1 2">
    <name type="scientific">Sphingobacterium allocomposti</name>
    <dbReference type="NCBI Taxonomy" id="415956"/>
    <lineage>
        <taxon>Bacteria</taxon>
        <taxon>Pseudomonadati</taxon>
        <taxon>Bacteroidota</taxon>
        <taxon>Sphingobacteriia</taxon>
        <taxon>Sphingobacteriales</taxon>
        <taxon>Sphingobacteriaceae</taxon>
        <taxon>Sphingobacterium</taxon>
    </lineage>
</organism>
<sequence>MIGLIAIAVAYVVAKKLDDSSDYKLPKGKNKNRYR</sequence>
<evidence type="ECO:0000313" key="1">
    <source>
        <dbReference type="EMBL" id="TYP89440.1"/>
    </source>
</evidence>
<gene>
    <name evidence="1" type="ORF">BC792_12741</name>
</gene>
<dbReference type="EMBL" id="VNHX01000027">
    <property type="protein sequence ID" value="TYP89440.1"/>
    <property type="molecule type" value="Genomic_DNA"/>
</dbReference>
<dbReference type="Proteomes" id="UP000325105">
    <property type="component" value="Unassembled WGS sequence"/>
</dbReference>
<reference evidence="1 2" key="1">
    <citation type="submission" date="2019-07" db="EMBL/GenBank/DDBJ databases">
        <title>Genomic Encyclopedia of Archaeal and Bacterial Type Strains, Phase II (KMG-II): from individual species to whole genera.</title>
        <authorList>
            <person name="Goeker M."/>
        </authorList>
    </citation>
    <scope>NUCLEOTIDE SEQUENCE [LARGE SCALE GENOMIC DNA]</scope>
    <source>
        <strain evidence="1 2">DSM 18850</strain>
    </source>
</reference>
<proteinExistence type="predicted"/>
<keyword evidence="2" id="KW-1185">Reference proteome</keyword>
<accession>A0A5S5D085</accession>
<evidence type="ECO:0000313" key="2">
    <source>
        <dbReference type="Proteomes" id="UP000325105"/>
    </source>
</evidence>
<dbReference type="AlphaFoldDB" id="A0A5S5D085"/>
<name>A0A5S5D085_9SPHI</name>
<protein>
    <submittedName>
        <fullName evidence="1">Uncharacterized protein</fullName>
    </submittedName>
</protein>
<comment type="caution">
    <text evidence="1">The sequence shown here is derived from an EMBL/GenBank/DDBJ whole genome shotgun (WGS) entry which is preliminary data.</text>
</comment>